<evidence type="ECO:0008006" key="4">
    <source>
        <dbReference type="Google" id="ProtNLM"/>
    </source>
</evidence>
<gene>
    <name evidence="2" type="ORF">AB6724_19215</name>
</gene>
<proteinExistence type="predicted"/>
<reference evidence="2 3" key="1">
    <citation type="journal article" date="2013" name="Int. J. Syst. Evol. Microbiol.">
        <title>Comamonas guangdongensis sp. nov., isolated from subterranean forest sediment, and emended description of the genus Comamonas.</title>
        <authorList>
            <person name="Zhang J."/>
            <person name="Wang Y."/>
            <person name="Zhou S."/>
            <person name="Wu C."/>
            <person name="He J."/>
            <person name="Li F."/>
        </authorList>
    </citation>
    <scope>NUCLEOTIDE SEQUENCE [LARGE SCALE GENOMIC DNA]</scope>
    <source>
        <strain evidence="2 3">CCTCC AB2011133</strain>
    </source>
</reference>
<organism evidence="2 3">
    <name type="scientific">Comamonas guangdongensis</name>
    <dbReference type="NCBI Taxonomy" id="510515"/>
    <lineage>
        <taxon>Bacteria</taxon>
        <taxon>Pseudomonadati</taxon>
        <taxon>Pseudomonadota</taxon>
        <taxon>Betaproteobacteria</taxon>
        <taxon>Burkholderiales</taxon>
        <taxon>Comamonadaceae</taxon>
        <taxon>Comamonas</taxon>
    </lineage>
</organism>
<comment type="caution">
    <text evidence="2">The sequence shown here is derived from an EMBL/GenBank/DDBJ whole genome shotgun (WGS) entry which is preliminary data.</text>
</comment>
<evidence type="ECO:0000313" key="2">
    <source>
        <dbReference type="EMBL" id="MEX8194968.1"/>
    </source>
</evidence>
<accession>A0ABV3ZZK9</accession>
<name>A0ABV3ZZK9_9BURK</name>
<protein>
    <recommendedName>
        <fullName evidence="4">Transmembrane protein</fullName>
    </recommendedName>
</protein>
<sequence>MSIFASPRFLSRVMWADAASCAATGALQLAATQPLAHLTGLPALLLTGTGMFLLAYALAAGWMAHRQPQPRTLIGLVAVGNLGWALGCAALIFGSGLALSAWGVAWVAAQALVVLALADLQWAGLRATRHAARPGPQLVA</sequence>
<evidence type="ECO:0000256" key="1">
    <source>
        <dbReference type="SAM" id="Phobius"/>
    </source>
</evidence>
<feature type="transmembrane region" description="Helical" evidence="1">
    <location>
        <begin position="42"/>
        <end position="61"/>
    </location>
</feature>
<evidence type="ECO:0000313" key="3">
    <source>
        <dbReference type="Proteomes" id="UP001561046"/>
    </source>
</evidence>
<dbReference type="EMBL" id="JBFYGN010000029">
    <property type="protein sequence ID" value="MEX8194968.1"/>
    <property type="molecule type" value="Genomic_DNA"/>
</dbReference>
<keyword evidence="3" id="KW-1185">Reference proteome</keyword>
<dbReference type="RefSeq" id="WP_369340143.1">
    <property type="nucleotide sequence ID" value="NZ_JBFYGN010000029.1"/>
</dbReference>
<feature type="transmembrane region" description="Helical" evidence="1">
    <location>
        <begin position="73"/>
        <end position="93"/>
    </location>
</feature>
<keyword evidence="1" id="KW-0812">Transmembrane</keyword>
<keyword evidence="1" id="KW-1133">Transmembrane helix</keyword>
<keyword evidence="1" id="KW-0472">Membrane</keyword>
<dbReference type="Proteomes" id="UP001561046">
    <property type="component" value="Unassembled WGS sequence"/>
</dbReference>
<feature type="transmembrane region" description="Helical" evidence="1">
    <location>
        <begin position="99"/>
        <end position="120"/>
    </location>
</feature>